<proteinExistence type="predicted"/>
<organism evidence="1 2">
    <name type="scientific">Trichonephila inaurata madagascariensis</name>
    <dbReference type="NCBI Taxonomy" id="2747483"/>
    <lineage>
        <taxon>Eukaryota</taxon>
        <taxon>Metazoa</taxon>
        <taxon>Ecdysozoa</taxon>
        <taxon>Arthropoda</taxon>
        <taxon>Chelicerata</taxon>
        <taxon>Arachnida</taxon>
        <taxon>Araneae</taxon>
        <taxon>Araneomorphae</taxon>
        <taxon>Entelegynae</taxon>
        <taxon>Araneoidea</taxon>
        <taxon>Nephilidae</taxon>
        <taxon>Trichonephila</taxon>
        <taxon>Trichonephila inaurata</taxon>
    </lineage>
</organism>
<protein>
    <submittedName>
        <fullName evidence="1">Uncharacterized protein</fullName>
    </submittedName>
</protein>
<evidence type="ECO:0000313" key="2">
    <source>
        <dbReference type="Proteomes" id="UP000886998"/>
    </source>
</evidence>
<evidence type="ECO:0000313" key="1">
    <source>
        <dbReference type="EMBL" id="GFY53055.1"/>
    </source>
</evidence>
<dbReference type="OrthoDB" id="6424302at2759"/>
<accession>A0A8X7C2J2</accession>
<dbReference type="AlphaFoldDB" id="A0A8X7C2J2"/>
<dbReference type="EMBL" id="BMAV01009046">
    <property type="protein sequence ID" value="GFY53055.1"/>
    <property type="molecule type" value="Genomic_DNA"/>
</dbReference>
<comment type="caution">
    <text evidence="1">The sequence shown here is derived from an EMBL/GenBank/DDBJ whole genome shotgun (WGS) entry which is preliminary data.</text>
</comment>
<name>A0A8X7C2J2_9ARAC</name>
<reference evidence="1" key="1">
    <citation type="submission" date="2020-08" db="EMBL/GenBank/DDBJ databases">
        <title>Multicomponent nature underlies the extraordinary mechanical properties of spider dragline silk.</title>
        <authorList>
            <person name="Kono N."/>
            <person name="Nakamura H."/>
            <person name="Mori M."/>
            <person name="Yoshida Y."/>
            <person name="Ohtoshi R."/>
            <person name="Malay A.D."/>
            <person name="Moran D.A.P."/>
            <person name="Tomita M."/>
            <person name="Numata K."/>
            <person name="Arakawa K."/>
        </authorList>
    </citation>
    <scope>NUCLEOTIDE SEQUENCE</scope>
</reference>
<dbReference type="Proteomes" id="UP000886998">
    <property type="component" value="Unassembled WGS sequence"/>
</dbReference>
<gene>
    <name evidence="1" type="primary">NCL1_52200</name>
    <name evidence="1" type="ORF">TNIN_437021</name>
</gene>
<keyword evidence="2" id="KW-1185">Reference proteome</keyword>
<sequence length="101" mass="11326">MATSMHNKRTKILVAGNLRKWEERLLEVRAYEVDIIVVSRESTPTADCPLAIEVFPTGYHGHLEEDCGVLSPENQALGKAILEDVKVSLHKLMIISKKKKS</sequence>